<keyword evidence="2" id="KW-1185">Reference proteome</keyword>
<protein>
    <submittedName>
        <fullName evidence="1">Restriction endonuclease</fullName>
    </submittedName>
</protein>
<evidence type="ECO:0000313" key="1">
    <source>
        <dbReference type="EMBL" id="MDX8046631.1"/>
    </source>
</evidence>
<dbReference type="Proteomes" id="UP001277972">
    <property type="component" value="Unassembled WGS sequence"/>
</dbReference>
<organism evidence="1 2">
    <name type="scientific">Gracilibacillus pellucidus</name>
    <dbReference type="NCBI Taxonomy" id="3095368"/>
    <lineage>
        <taxon>Bacteria</taxon>
        <taxon>Bacillati</taxon>
        <taxon>Bacillota</taxon>
        <taxon>Bacilli</taxon>
        <taxon>Bacillales</taxon>
        <taxon>Bacillaceae</taxon>
        <taxon>Gracilibacillus</taxon>
    </lineage>
</organism>
<dbReference type="EMBL" id="JAWZSR010000006">
    <property type="protein sequence ID" value="MDX8046631.1"/>
    <property type="molecule type" value="Genomic_DNA"/>
</dbReference>
<name>A0ACC6M6V5_9BACI</name>
<keyword evidence="1" id="KW-0378">Hydrolase</keyword>
<keyword evidence="1" id="KW-0540">Nuclease</keyword>
<comment type="caution">
    <text evidence="1">The sequence shown here is derived from an EMBL/GenBank/DDBJ whole genome shotgun (WGS) entry which is preliminary data.</text>
</comment>
<accession>A0ACC6M6V5</accession>
<sequence>MGKNQRKAILQLIYLLLFCIGISIVLLHRLDFIYLIIALILPAIITGILSIFIPIKKSKNKKKSTKNVSKVKNKDNNNIPPTRLLSDKEIIKMPLEKMSGLEFERLCYLYYKAKGYKPKETKKGADGGVDLLIYQRYHQQYEAVQIKHYFNSGNQITVREIRELNSSKQNHDCVLARFITTSTYSKEAMLQADKWRMKTHSIDWVRNKIEPWKEEEAKKARYA</sequence>
<proteinExistence type="predicted"/>
<keyword evidence="1" id="KW-0255">Endonuclease</keyword>
<gene>
    <name evidence="1" type="ORF">SH601_11630</name>
</gene>
<reference evidence="1" key="1">
    <citation type="submission" date="2023-11" db="EMBL/GenBank/DDBJ databases">
        <title>Gracilibacillus pellucida a moderately halophilic bacterium isolated from saline soil in Xinjiang province.</title>
        <authorList>
            <person name="Zhang Z."/>
            <person name="Tan F."/>
            <person name="Wang Y."/>
            <person name="Xia M."/>
        </authorList>
    </citation>
    <scope>NUCLEOTIDE SEQUENCE</scope>
    <source>
        <strain evidence="1">S3-1-1</strain>
    </source>
</reference>
<evidence type="ECO:0000313" key="2">
    <source>
        <dbReference type="Proteomes" id="UP001277972"/>
    </source>
</evidence>